<organism evidence="4">
    <name type="scientific">Arcella intermedia</name>
    <dbReference type="NCBI Taxonomy" id="1963864"/>
    <lineage>
        <taxon>Eukaryota</taxon>
        <taxon>Amoebozoa</taxon>
        <taxon>Tubulinea</taxon>
        <taxon>Elardia</taxon>
        <taxon>Arcellinida</taxon>
        <taxon>Sphaerothecina</taxon>
        <taxon>Arcellidae</taxon>
        <taxon>Arcella</taxon>
    </lineage>
</organism>
<dbReference type="SUPFAM" id="SSF56104">
    <property type="entry name" value="SAICAR synthase-like"/>
    <property type="match status" value="1"/>
</dbReference>
<feature type="region of interest" description="Disordered" evidence="2">
    <location>
        <begin position="1"/>
        <end position="109"/>
    </location>
</feature>
<reference evidence="4" key="1">
    <citation type="journal article" date="2020" name="J. Eukaryot. Microbiol.">
        <title>De novo Sequencing, Assembly and Annotation of the Transcriptome for the Free-Living Testate Amoeba Arcella intermedia.</title>
        <authorList>
            <person name="Ribeiro G.M."/>
            <person name="Porfirio-Sousa A.L."/>
            <person name="Maurer-Alcala X.X."/>
            <person name="Katz L.A."/>
            <person name="Lahr D.J.G."/>
        </authorList>
    </citation>
    <scope>NUCLEOTIDE SEQUENCE</scope>
</reference>
<feature type="compositionally biased region" description="Acidic residues" evidence="2">
    <location>
        <begin position="25"/>
        <end position="38"/>
    </location>
</feature>
<feature type="compositionally biased region" description="Basic and acidic residues" evidence="2">
    <location>
        <begin position="14"/>
        <end position="24"/>
    </location>
</feature>
<feature type="compositionally biased region" description="Basic residues" evidence="2">
    <location>
        <begin position="61"/>
        <end position="70"/>
    </location>
</feature>
<sequence>MIALMMQISTQPATDKEAAYHSSEESVDDSDDQDEDKSAEESKPDGPKVSVRTSSTIDSPKKKRTKKREGKGKPSASSKPTDEVQPRPAHALPPPSQPEELKLKGKASPDLPVFDDNTIYDVMAGLEKCVDSRKFTKSDVGTELSREDYRDSKQFFVRRKDLPLLKFKDFAPKVFYQIRLNCGITNADYLRSFSKFDNLHAVKGEGKSGAFFIFTKDKQFILKTVTGEERDFLWETLPYYFLHMFKNPDSLLPRIYGVYSMKHQGPGGVTRFIIMNNVFNTPYEPVEKFDLKGSVVGRVTSERKRKSGAILKDQDIVELKKKLHLAPEKRTALINQLIKDTEFLATFRVMDYSLLVGVYYPTEKNKDTIEANLKKRNEGGYIAMKPNEFQDYFGGVKAHGREEIYFIGIIDVLIEYAAKKKVEHLLKFIAYAGAEVSVVEPEFYRERFNKFVIDNLLTIPDVIQEEPKGAESDKSDDISDFEDEKKEKEDKKEEKKDEKKDEKKEDKKEEKKEDKKEEKPKEKEPSKEKEDKKESQKEIRDSLSTSNDAKKSKNAINVNKKVK</sequence>
<keyword evidence="1" id="KW-0418">Kinase</keyword>
<dbReference type="InterPro" id="IPR002498">
    <property type="entry name" value="PInositol-4-P-4/5-kinase_core"/>
</dbReference>
<dbReference type="InterPro" id="IPR027483">
    <property type="entry name" value="PInositol-4-P-4/5-kinase_C_sf"/>
</dbReference>
<evidence type="ECO:0000256" key="2">
    <source>
        <dbReference type="SAM" id="MobiDB-lite"/>
    </source>
</evidence>
<dbReference type="SMART" id="SM00330">
    <property type="entry name" value="PIPKc"/>
    <property type="match status" value="1"/>
</dbReference>
<dbReference type="InterPro" id="IPR023610">
    <property type="entry name" value="PInositol-4/5-P-5/4-kinase"/>
</dbReference>
<evidence type="ECO:0000259" key="3">
    <source>
        <dbReference type="PROSITE" id="PS51455"/>
    </source>
</evidence>
<evidence type="ECO:0000256" key="1">
    <source>
        <dbReference type="PROSITE-ProRule" id="PRU00781"/>
    </source>
</evidence>
<dbReference type="GO" id="GO:0005524">
    <property type="term" value="F:ATP binding"/>
    <property type="evidence" value="ECO:0007669"/>
    <property type="project" value="UniProtKB-UniRule"/>
</dbReference>
<protein>
    <recommendedName>
        <fullName evidence="3">PIPK domain-containing protein</fullName>
    </recommendedName>
</protein>
<dbReference type="Gene3D" id="3.30.810.10">
    <property type="entry name" value="2-Layer Sandwich"/>
    <property type="match status" value="1"/>
</dbReference>
<feature type="compositionally biased region" description="Basic and acidic residues" evidence="2">
    <location>
        <begin position="467"/>
        <end position="541"/>
    </location>
</feature>
<dbReference type="Pfam" id="PF01504">
    <property type="entry name" value="PIP5K"/>
    <property type="match status" value="1"/>
</dbReference>
<dbReference type="InterPro" id="IPR027484">
    <property type="entry name" value="PInositol-4-P-5-kinase_N"/>
</dbReference>
<dbReference type="CDD" id="cd00139">
    <property type="entry name" value="PIPKc"/>
    <property type="match status" value="1"/>
</dbReference>
<dbReference type="GO" id="GO:0016308">
    <property type="term" value="F:1-phosphatidylinositol-4-phosphate 5-kinase activity"/>
    <property type="evidence" value="ECO:0007669"/>
    <property type="project" value="TreeGrafter"/>
</dbReference>
<evidence type="ECO:0000313" key="4">
    <source>
        <dbReference type="EMBL" id="NDV30505.1"/>
    </source>
</evidence>
<dbReference type="EMBL" id="GIBP01001536">
    <property type="protein sequence ID" value="NDV30505.1"/>
    <property type="molecule type" value="Transcribed_RNA"/>
</dbReference>
<name>A0A6B2L0V3_9EUKA</name>
<keyword evidence="1" id="KW-0067">ATP-binding</keyword>
<keyword evidence="1" id="KW-0808">Transferase</keyword>
<accession>A0A6B2L0V3</accession>
<dbReference type="PROSITE" id="PS51455">
    <property type="entry name" value="PIPK"/>
    <property type="match status" value="1"/>
</dbReference>
<feature type="region of interest" description="Disordered" evidence="2">
    <location>
        <begin position="467"/>
        <end position="563"/>
    </location>
</feature>
<keyword evidence="1" id="KW-0547">Nucleotide-binding</keyword>
<proteinExistence type="predicted"/>
<feature type="domain" description="PIPK" evidence="3">
    <location>
        <begin position="103"/>
        <end position="456"/>
    </location>
</feature>
<dbReference type="GO" id="GO:0046854">
    <property type="term" value="P:phosphatidylinositol phosphate biosynthetic process"/>
    <property type="evidence" value="ECO:0007669"/>
    <property type="project" value="TreeGrafter"/>
</dbReference>
<dbReference type="AlphaFoldDB" id="A0A6B2L0V3"/>
<dbReference type="GO" id="GO:0005886">
    <property type="term" value="C:plasma membrane"/>
    <property type="evidence" value="ECO:0007669"/>
    <property type="project" value="TreeGrafter"/>
</dbReference>
<dbReference type="PANTHER" id="PTHR23086">
    <property type="entry name" value="PHOSPHATIDYLINOSITOL-4-PHOSPHATE 5-KINASE"/>
    <property type="match status" value="1"/>
</dbReference>
<dbReference type="Gene3D" id="3.30.800.10">
    <property type="entry name" value="Phosphatidylinositol Phosphate Kinase II Beta"/>
    <property type="match status" value="1"/>
</dbReference>
<dbReference type="PANTHER" id="PTHR23086:SF8">
    <property type="entry name" value="PHOSPHATIDYLINOSITOL 5-PHOSPHATE 4-KINASE, ISOFORM A"/>
    <property type="match status" value="1"/>
</dbReference>